<proteinExistence type="inferred from homology"/>
<accession>T1JH79</accession>
<evidence type="ECO:0000256" key="2">
    <source>
        <dbReference type="ARBA" id="ARBA00001946"/>
    </source>
</evidence>
<evidence type="ECO:0000313" key="16">
    <source>
        <dbReference type="Proteomes" id="UP000014500"/>
    </source>
</evidence>
<dbReference type="Pfam" id="PF18147">
    <property type="entry name" value="Suv3_C_1"/>
    <property type="match status" value="1"/>
</dbReference>
<dbReference type="GO" id="GO:0016787">
    <property type="term" value="F:hydrolase activity"/>
    <property type="evidence" value="ECO:0007669"/>
    <property type="project" value="UniProtKB-KW"/>
</dbReference>
<keyword evidence="10" id="KW-0809">Transit peptide</keyword>
<evidence type="ECO:0000313" key="15">
    <source>
        <dbReference type="EnsemblMetazoa" id="SMAR013209-PA"/>
    </source>
</evidence>
<dbReference type="InterPro" id="IPR022192">
    <property type="entry name" value="SUV3_C"/>
</dbReference>
<dbReference type="CDD" id="cd17913">
    <property type="entry name" value="DEXQc_Suv3"/>
    <property type="match status" value="1"/>
</dbReference>
<evidence type="ECO:0000256" key="7">
    <source>
        <dbReference type="ARBA" id="ARBA00022801"/>
    </source>
</evidence>
<keyword evidence="11" id="KW-0496">Mitochondrion</keyword>
<dbReference type="InterPro" id="IPR001650">
    <property type="entry name" value="Helicase_C-like"/>
</dbReference>
<name>T1JH79_STRMM</name>
<dbReference type="Pfam" id="PF00271">
    <property type="entry name" value="Helicase_C"/>
    <property type="match status" value="1"/>
</dbReference>
<evidence type="ECO:0000256" key="13">
    <source>
        <dbReference type="ARBA" id="ARBA00069703"/>
    </source>
</evidence>
<dbReference type="GO" id="GO:0005524">
    <property type="term" value="F:ATP binding"/>
    <property type="evidence" value="ECO:0007669"/>
    <property type="project" value="UniProtKB-KW"/>
</dbReference>
<reference evidence="16" key="1">
    <citation type="submission" date="2011-05" db="EMBL/GenBank/DDBJ databases">
        <authorList>
            <person name="Richards S.R."/>
            <person name="Qu J."/>
            <person name="Jiang H."/>
            <person name="Jhangiani S.N."/>
            <person name="Agravi P."/>
            <person name="Goodspeed R."/>
            <person name="Gross S."/>
            <person name="Mandapat C."/>
            <person name="Jackson L."/>
            <person name="Mathew T."/>
            <person name="Pu L."/>
            <person name="Thornton R."/>
            <person name="Saada N."/>
            <person name="Wilczek-Boney K.B."/>
            <person name="Lee S."/>
            <person name="Kovar C."/>
            <person name="Wu Y."/>
            <person name="Scherer S.E."/>
            <person name="Worley K.C."/>
            <person name="Muzny D.M."/>
            <person name="Gibbs R."/>
        </authorList>
    </citation>
    <scope>NUCLEOTIDE SEQUENCE</scope>
    <source>
        <strain evidence="16">Brora</strain>
    </source>
</reference>
<dbReference type="GO" id="GO:0000965">
    <property type="term" value="P:mitochondrial RNA 3'-end processing"/>
    <property type="evidence" value="ECO:0007669"/>
    <property type="project" value="TreeGrafter"/>
</dbReference>
<protein>
    <recommendedName>
        <fullName evidence="13">ATP-dependent RNA helicase SUV3 homolog, mitochondrial</fullName>
        <ecNumber evidence="5">3.6.4.13</ecNumber>
    </recommendedName>
</protein>
<keyword evidence="9" id="KW-0067">ATP-binding</keyword>
<dbReference type="InterPro" id="IPR041453">
    <property type="entry name" value="Suv3_N"/>
</dbReference>
<dbReference type="SMART" id="SM00490">
    <property type="entry name" value="HELICc"/>
    <property type="match status" value="1"/>
</dbReference>
<dbReference type="Gene3D" id="3.40.50.300">
    <property type="entry name" value="P-loop containing nucleotide triphosphate hydrolases"/>
    <property type="match status" value="2"/>
</dbReference>
<dbReference type="FunFam" id="3.40.50.300:FF:000269">
    <property type="entry name" value="ATP-dependent RNA helicase SUPV3L1, mitochondrial"/>
    <property type="match status" value="1"/>
</dbReference>
<keyword evidence="8" id="KW-0347">Helicase</keyword>
<dbReference type="PANTHER" id="PTHR12131:SF1">
    <property type="entry name" value="ATP-DEPENDENT RNA HELICASE SUPV3L1, MITOCHONDRIAL-RELATED"/>
    <property type="match status" value="1"/>
</dbReference>
<comment type="similarity">
    <text evidence="4">Belongs to the helicase family.</text>
</comment>
<evidence type="ECO:0000256" key="3">
    <source>
        <dbReference type="ARBA" id="ARBA00004173"/>
    </source>
</evidence>
<organism evidence="15 16">
    <name type="scientific">Strigamia maritima</name>
    <name type="common">European centipede</name>
    <name type="synonym">Geophilus maritimus</name>
    <dbReference type="NCBI Taxonomy" id="126957"/>
    <lineage>
        <taxon>Eukaryota</taxon>
        <taxon>Metazoa</taxon>
        <taxon>Ecdysozoa</taxon>
        <taxon>Arthropoda</taxon>
        <taxon>Myriapoda</taxon>
        <taxon>Chilopoda</taxon>
        <taxon>Pleurostigmophora</taxon>
        <taxon>Geophilomorpha</taxon>
        <taxon>Linotaeniidae</taxon>
        <taxon>Strigamia</taxon>
    </lineage>
</organism>
<dbReference type="InterPro" id="IPR027417">
    <property type="entry name" value="P-loop_NTPase"/>
</dbReference>
<sequence>MAVEISRRNRNCRSDLVRHKSSKTDDPLFVPVPFKIANNSDDINVGEELSSKLQIDAVKKLLSDFYNRLQVKLLAEENGLHGQLYKEACNSFTRFCVSSETLPPDLHITFTDVIVGAGHVDDIYPYFMRHAKEIYPHLQCMDDLKKISDLRLPANWYSEARSMDRKIIFHCGPTNSGKTYHALERFINAKSGIYCGPLKLLAVEVHDKTNKRGTKCDLITGEERQYANKENEPSDHVACTVEMTSVKKECEVAVVDEIQMIKDPQRGWAWTRALLGIPASEIHLCGEEAAIGVVKEICEQIGETVEVRKYKRLTGLTILDESLESLENVEPGDCIVCFNKSDIYTVSRTLEKIGHQCAVIYGGLPPGTKLAQAQKFNDVNNPCKILVATDAIGMGLNLSIKRIIFYSLIKPHTNEKGEKEMDTLSTSQALQIAGRAGRFGTQFSEGFATTYKRDDLKILKEILKRPVEPIKVAGLHPTADQIELFAYQLPQSTLSNLIDIFVNLCEVDNSRFFVCDMQSFKFVADMIQHISLALRARYVFCCSPIDKRMSFVCSVFLKFVRKYSINEVLTFDWLCRVIGWPVPPLKKISDLVRLEQIFDTLDLYLWLSYRFPDLFPDGEMVRSIQQELDAIIQVGVVEMATLLKNSETSYSHGIHDTCDDDDTFKNQNGLITAQLARNTMRQGKNREVSSKIGRGRLADRLISKGLLSTDQLEELQREWKNYGMQEAEMETKNK</sequence>
<dbReference type="OMA" id="QPANWYT"/>
<reference evidence="15" key="2">
    <citation type="submission" date="2015-02" db="UniProtKB">
        <authorList>
            <consortium name="EnsemblMetazoa"/>
        </authorList>
    </citation>
    <scope>IDENTIFICATION</scope>
</reference>
<evidence type="ECO:0000256" key="11">
    <source>
        <dbReference type="ARBA" id="ARBA00023128"/>
    </source>
</evidence>
<dbReference type="SUPFAM" id="SSF52540">
    <property type="entry name" value="P-loop containing nucleoside triphosphate hydrolases"/>
    <property type="match status" value="2"/>
</dbReference>
<dbReference type="Gene3D" id="1.20.272.40">
    <property type="match status" value="1"/>
</dbReference>
<dbReference type="EnsemblMetazoa" id="SMAR013209-RA">
    <property type="protein sequence ID" value="SMAR013209-PA"/>
    <property type="gene ID" value="SMAR013209"/>
</dbReference>
<dbReference type="EC" id="3.6.4.13" evidence="5"/>
<dbReference type="Proteomes" id="UP000014500">
    <property type="component" value="Unassembled WGS sequence"/>
</dbReference>
<dbReference type="InterPro" id="IPR055206">
    <property type="entry name" value="DEXQc_SUV3"/>
</dbReference>
<feature type="domain" description="Helicase C-terminal" evidence="14">
    <location>
        <begin position="318"/>
        <end position="483"/>
    </location>
</feature>
<dbReference type="InterPro" id="IPR041082">
    <property type="entry name" value="Suv3_C_1"/>
</dbReference>
<keyword evidence="6" id="KW-0547">Nucleotide-binding</keyword>
<evidence type="ECO:0000256" key="8">
    <source>
        <dbReference type="ARBA" id="ARBA00022806"/>
    </source>
</evidence>
<dbReference type="Pfam" id="PF22527">
    <property type="entry name" value="DEXQc_Suv3"/>
    <property type="match status" value="1"/>
</dbReference>
<evidence type="ECO:0000256" key="10">
    <source>
        <dbReference type="ARBA" id="ARBA00022946"/>
    </source>
</evidence>
<dbReference type="STRING" id="126957.T1JH79"/>
<keyword evidence="7" id="KW-0378">Hydrolase</keyword>
<dbReference type="FunFam" id="3.40.50.300:FF:000446">
    <property type="entry name" value="ATP-dependent RNA helicase SUPV3L1, mitochondrial"/>
    <property type="match status" value="1"/>
</dbReference>
<dbReference type="Gene3D" id="1.20.58.1080">
    <property type="match status" value="1"/>
</dbReference>
<keyword evidence="16" id="KW-1185">Reference proteome</keyword>
<dbReference type="AlphaFoldDB" id="T1JH79"/>
<dbReference type="GO" id="GO:0045025">
    <property type="term" value="C:mitochondrial degradosome"/>
    <property type="evidence" value="ECO:0007669"/>
    <property type="project" value="TreeGrafter"/>
</dbReference>
<evidence type="ECO:0000259" key="14">
    <source>
        <dbReference type="PROSITE" id="PS51194"/>
    </source>
</evidence>
<dbReference type="PhylomeDB" id="T1JH79"/>
<dbReference type="HOGENOM" id="CLU_010647_3_2_1"/>
<dbReference type="FunFam" id="1.20.58.1080:FF:000001">
    <property type="entry name" value="ATP-dependent RNA helicase SUPV3L1, mitochondrial"/>
    <property type="match status" value="1"/>
</dbReference>
<dbReference type="EMBL" id="JH432222">
    <property type="status" value="NOT_ANNOTATED_CDS"/>
    <property type="molecule type" value="Genomic_DNA"/>
</dbReference>
<dbReference type="Gene3D" id="1.10.1740.140">
    <property type="match status" value="1"/>
</dbReference>
<evidence type="ECO:0000256" key="5">
    <source>
        <dbReference type="ARBA" id="ARBA00012552"/>
    </source>
</evidence>
<dbReference type="InterPro" id="IPR050699">
    <property type="entry name" value="RNA-DNA_Helicase"/>
</dbReference>
<dbReference type="eggNOG" id="KOG0953">
    <property type="taxonomic scope" value="Eukaryota"/>
</dbReference>
<dbReference type="GO" id="GO:0003724">
    <property type="term" value="F:RNA helicase activity"/>
    <property type="evidence" value="ECO:0007669"/>
    <property type="project" value="UniProtKB-EC"/>
</dbReference>
<dbReference type="InterPro" id="IPR044774">
    <property type="entry name" value="Suv3_DEXQc"/>
</dbReference>
<evidence type="ECO:0000256" key="4">
    <source>
        <dbReference type="ARBA" id="ARBA00008708"/>
    </source>
</evidence>
<evidence type="ECO:0000256" key="6">
    <source>
        <dbReference type="ARBA" id="ARBA00022741"/>
    </source>
</evidence>
<comment type="cofactor">
    <cofactor evidence="1">
        <name>Mn(2+)</name>
        <dbReference type="ChEBI" id="CHEBI:29035"/>
    </cofactor>
</comment>
<evidence type="ECO:0000256" key="1">
    <source>
        <dbReference type="ARBA" id="ARBA00001936"/>
    </source>
</evidence>
<comment type="cofactor">
    <cofactor evidence="2">
        <name>Mg(2+)</name>
        <dbReference type="ChEBI" id="CHEBI:18420"/>
    </cofactor>
</comment>
<evidence type="ECO:0000256" key="9">
    <source>
        <dbReference type="ARBA" id="ARBA00022840"/>
    </source>
</evidence>
<dbReference type="PANTHER" id="PTHR12131">
    <property type="entry name" value="ATP-DEPENDENT RNA AND DNA HELICASE"/>
    <property type="match status" value="1"/>
</dbReference>
<comment type="catalytic activity">
    <reaction evidence="12">
        <text>ATP + H2O = ADP + phosphate + H(+)</text>
        <dbReference type="Rhea" id="RHEA:13065"/>
        <dbReference type="ChEBI" id="CHEBI:15377"/>
        <dbReference type="ChEBI" id="CHEBI:15378"/>
        <dbReference type="ChEBI" id="CHEBI:30616"/>
        <dbReference type="ChEBI" id="CHEBI:43474"/>
        <dbReference type="ChEBI" id="CHEBI:456216"/>
        <dbReference type="EC" id="3.6.4.13"/>
    </reaction>
</comment>
<dbReference type="Pfam" id="PF18114">
    <property type="entry name" value="Suv3_N"/>
    <property type="match status" value="1"/>
</dbReference>
<evidence type="ECO:0000256" key="12">
    <source>
        <dbReference type="ARBA" id="ARBA00047984"/>
    </source>
</evidence>
<dbReference type="PROSITE" id="PS51194">
    <property type="entry name" value="HELICASE_CTER"/>
    <property type="match status" value="1"/>
</dbReference>
<dbReference type="Pfam" id="PF12513">
    <property type="entry name" value="SUV3_C"/>
    <property type="match status" value="1"/>
</dbReference>
<comment type="subcellular location">
    <subcellularLocation>
        <location evidence="3">Mitochondrion</location>
    </subcellularLocation>
</comment>
<dbReference type="CDD" id="cd18805">
    <property type="entry name" value="SF2_C_suv3"/>
    <property type="match status" value="1"/>
</dbReference>